<dbReference type="RefSeq" id="WP_264137199.1">
    <property type="nucleotide sequence ID" value="NZ_JAOYOD010000001.1"/>
</dbReference>
<sequence length="1044" mass="111068">MDPWFSNGYDLSVSGDFINDNTYDAGANTTNFNGGVQNISGSTSTTFNNLTVNSTTSLTLQNTISVSQDLSINTGFLNDNGNNISLEGDLYITTEHVSDGTGGIYLDNQTTSQTIYLPDNEAEVDLLYINNPYGASLTDNSATSTSLTIDVNLGLDEGNLRIEDNRLILDPDATVTTTDPLSFGTTRMISINGVKKSDGVEKEFAASVDTAPFVIPIGTPDKYTPVTLDVDNSDDPGSILIKPINSIHPSATGLDALNYYWVISTNPFTVSNFVGSISFQYEEEDANNTGQNESTWENKAARLITPSWLKPSGNLVDITNNIMTFTNSDLSSGGSTTFDGEFTIGNDLPNILAKFTSVNTGSWNVGTNWNVDRDADEVYNEATDDAPLEIIPQPGSIVVVETGHEMTMSTSTDNNQNIFSVEINGVLNIADTDGHNFGEVTGSGTLKTYSSTLPGGDYDAFFTTTDGALELAGSGSYTISPDFTAIRALTVSGGGTKTLPSFSLSIGSDGLTIDESTILDNSVNNNSVSISGDADIVNGTMNLGNSSATLAAQNFTLTAGTFTSAGGVLDLSGNLAINGGTFNSGSGVHTIAGNMTLGASATFNNNNGTFSFDGTTNQSLAGDFSSETFNNVQVNKSAGSLNLATNASVYISNTLTLDGGNLNTQATGATLRMTNGVGSITQNSGFVSGPLQVDLNDGNNFSFPVGKSSSFKPLAIAIQNASQSANPLTWEVEYYIGNPGGYSSASNTGIDINSIQTNTNPDEQVVNVYGIEYWRIDTPGGTATADQISLDISNTGLTTDQINDELIQVMTWNNTNGEWDHLGGTSTGVPSSANVTSTSTLSFNERIVTSGSEDPSALPVELISFTANLLEDAVEIKWSTASEIDNDYFVIERSTDGKIYEALGEVTGFGTTNERQDYSFIDDRPYFGISYYRLVQYDFDGTESIFGPLSINNDQFKEGIDLNLYPNPSTSGEFNLKINSGDENSLIQLVIYDMSGQMIYSNQYSAQLGTQIIPININNQSGPGIYHVKVSQGYNQVIQKLVIR</sequence>
<comment type="caution">
    <text evidence="2">The sequence shown here is derived from an EMBL/GenBank/DDBJ whole genome shotgun (WGS) entry which is preliminary data.</text>
</comment>
<dbReference type="InterPro" id="IPR026444">
    <property type="entry name" value="Secre_tail"/>
</dbReference>
<accession>A0ABT3CSD3</accession>
<keyword evidence="3" id="KW-1185">Reference proteome</keyword>
<dbReference type="Proteomes" id="UP001300692">
    <property type="component" value="Unassembled WGS sequence"/>
</dbReference>
<feature type="domain" description="Secretion system C-terminal sorting" evidence="1">
    <location>
        <begin position="964"/>
        <end position="1043"/>
    </location>
</feature>
<name>A0ABT3CSD3_9BACT</name>
<evidence type="ECO:0000259" key="1">
    <source>
        <dbReference type="Pfam" id="PF18962"/>
    </source>
</evidence>
<evidence type="ECO:0000313" key="3">
    <source>
        <dbReference type="Proteomes" id="UP001300692"/>
    </source>
</evidence>
<protein>
    <submittedName>
        <fullName evidence="2">T9SS type A sorting domain-containing protein</fullName>
    </submittedName>
</protein>
<gene>
    <name evidence="2" type="ORF">N7U62_07025</name>
</gene>
<reference evidence="2 3" key="1">
    <citation type="submission" date="2022-10" db="EMBL/GenBank/DDBJ databases">
        <title>Comparative genomics and taxonomic characterization of three novel marine species of genus Reichenbachiella exhibiting antioxidant and polysaccharide degradation activities.</title>
        <authorList>
            <person name="Muhammad N."/>
            <person name="Lee Y.-J."/>
            <person name="Ko J."/>
            <person name="Kim S.-G."/>
        </authorList>
    </citation>
    <scope>NUCLEOTIDE SEQUENCE [LARGE SCALE GENOMIC DNA]</scope>
    <source>
        <strain evidence="2 3">ABR2-5</strain>
    </source>
</reference>
<organism evidence="2 3">
    <name type="scientific">Reichenbachiella ulvae</name>
    <dbReference type="NCBI Taxonomy" id="2980104"/>
    <lineage>
        <taxon>Bacteria</taxon>
        <taxon>Pseudomonadati</taxon>
        <taxon>Bacteroidota</taxon>
        <taxon>Cytophagia</taxon>
        <taxon>Cytophagales</taxon>
        <taxon>Reichenbachiellaceae</taxon>
        <taxon>Reichenbachiella</taxon>
    </lineage>
</organism>
<evidence type="ECO:0000313" key="2">
    <source>
        <dbReference type="EMBL" id="MCV9386409.1"/>
    </source>
</evidence>
<dbReference type="EMBL" id="JAOYOD010000001">
    <property type="protein sequence ID" value="MCV9386409.1"/>
    <property type="molecule type" value="Genomic_DNA"/>
</dbReference>
<dbReference type="Pfam" id="PF18962">
    <property type="entry name" value="Por_Secre_tail"/>
    <property type="match status" value="1"/>
</dbReference>
<dbReference type="NCBIfam" id="TIGR04183">
    <property type="entry name" value="Por_Secre_tail"/>
    <property type="match status" value="1"/>
</dbReference>
<proteinExistence type="predicted"/>